<feature type="region of interest" description="Disordered" evidence="2">
    <location>
        <begin position="55"/>
        <end position="88"/>
    </location>
</feature>
<dbReference type="InterPro" id="IPR014795">
    <property type="entry name" value="TacA_1-like"/>
</dbReference>
<dbReference type="OrthoDB" id="6059233at2"/>
<dbReference type="Proteomes" id="UP000270261">
    <property type="component" value="Unassembled WGS sequence"/>
</dbReference>
<evidence type="ECO:0000256" key="1">
    <source>
        <dbReference type="ARBA" id="ARBA00022649"/>
    </source>
</evidence>
<dbReference type="RefSeq" id="WP_125094927.1">
    <property type="nucleotide sequence ID" value="NZ_RRUE01000001.1"/>
</dbReference>
<sequence length="88" mass="8971">MHDIAPGNIVTTVTGDSIVTLSAKESQRFLEALDASFQPNAHLKQAMGAAASIPQPFTAAGTPPPADLPPAGCRSGDPTVPACPRHIA</sequence>
<protein>
    <submittedName>
        <fullName evidence="3">DUF1778 domain-containing protein</fullName>
    </submittedName>
</protein>
<evidence type="ECO:0000313" key="3">
    <source>
        <dbReference type="EMBL" id="RRN45498.1"/>
    </source>
</evidence>
<name>A0A426FS73_9BURK</name>
<gene>
    <name evidence="3" type="ORF">EHV23_04725</name>
</gene>
<reference evidence="3 4" key="1">
    <citation type="submission" date="2018-11" db="EMBL/GenBank/DDBJ databases">
        <title>Genome sequencing of Lautropia sp. KCOM 2505 (= ChDC F240).</title>
        <authorList>
            <person name="Kook J.-K."/>
            <person name="Park S.-N."/>
            <person name="Lim Y.K."/>
        </authorList>
    </citation>
    <scope>NUCLEOTIDE SEQUENCE [LARGE SCALE GENOMIC DNA]</scope>
    <source>
        <strain evidence="3 4">KCOM 2505</strain>
    </source>
</reference>
<dbReference type="Pfam" id="PF08681">
    <property type="entry name" value="TacA1"/>
    <property type="match status" value="1"/>
</dbReference>
<dbReference type="Gene3D" id="1.20.5.780">
    <property type="entry name" value="Single helix bin"/>
    <property type="match status" value="1"/>
</dbReference>
<accession>A0A426FS73</accession>
<keyword evidence="1" id="KW-1277">Toxin-antitoxin system</keyword>
<evidence type="ECO:0000313" key="4">
    <source>
        <dbReference type="Proteomes" id="UP000270261"/>
    </source>
</evidence>
<keyword evidence="4" id="KW-1185">Reference proteome</keyword>
<dbReference type="AlphaFoldDB" id="A0A426FS73"/>
<proteinExistence type="predicted"/>
<organism evidence="3 4">
    <name type="scientific">Lautropia dentalis</name>
    <dbReference type="NCBI Taxonomy" id="2490857"/>
    <lineage>
        <taxon>Bacteria</taxon>
        <taxon>Pseudomonadati</taxon>
        <taxon>Pseudomonadota</taxon>
        <taxon>Betaproteobacteria</taxon>
        <taxon>Burkholderiales</taxon>
        <taxon>Burkholderiaceae</taxon>
        <taxon>Lautropia</taxon>
    </lineage>
</organism>
<comment type="caution">
    <text evidence="3">The sequence shown here is derived from an EMBL/GenBank/DDBJ whole genome shotgun (WGS) entry which is preliminary data.</text>
</comment>
<evidence type="ECO:0000256" key="2">
    <source>
        <dbReference type="SAM" id="MobiDB-lite"/>
    </source>
</evidence>
<dbReference type="EMBL" id="RRUE01000001">
    <property type="protein sequence ID" value="RRN45498.1"/>
    <property type="molecule type" value="Genomic_DNA"/>
</dbReference>